<dbReference type="GO" id="GO:0005886">
    <property type="term" value="C:plasma membrane"/>
    <property type="evidence" value="ECO:0007669"/>
    <property type="project" value="UniProtKB-SubCell"/>
</dbReference>
<organism evidence="8 9">
    <name type="scientific">Tritonibacter mobilis F1926</name>
    <dbReference type="NCBI Taxonomy" id="1265309"/>
    <lineage>
        <taxon>Bacteria</taxon>
        <taxon>Pseudomonadati</taxon>
        <taxon>Pseudomonadota</taxon>
        <taxon>Alphaproteobacteria</taxon>
        <taxon>Rhodobacterales</taxon>
        <taxon>Paracoccaceae</taxon>
        <taxon>Tritonibacter</taxon>
    </lineage>
</organism>
<dbReference type="GeneID" id="28251684"/>
<dbReference type="PANTHER" id="PTHR30086:SF14">
    <property type="entry name" value="HOMOSERINE_HOMOSERINE LACTONE EFFLUX PROTEIN"/>
    <property type="match status" value="1"/>
</dbReference>
<evidence type="ECO:0000256" key="5">
    <source>
        <dbReference type="ARBA" id="ARBA00022989"/>
    </source>
</evidence>
<protein>
    <submittedName>
        <fullName evidence="8">Lysine transporter LysE</fullName>
    </submittedName>
</protein>
<proteinExistence type="inferred from homology"/>
<dbReference type="KEGG" id="rmb:K529_017580"/>
<dbReference type="InterPro" id="IPR001123">
    <property type="entry name" value="LeuE-type"/>
</dbReference>
<dbReference type="Pfam" id="PF01810">
    <property type="entry name" value="LysE"/>
    <property type="match status" value="1"/>
</dbReference>
<gene>
    <name evidence="8" type="ORF">K529_017580</name>
</gene>
<reference evidence="8 9" key="1">
    <citation type="journal article" date="2016" name="ISME J.">
        <title>Global occurrence and heterogeneity of the Roseobacter-clade species Ruegeria mobilis.</title>
        <authorList>
            <person name="Sonnenschein E."/>
            <person name="Gram L."/>
        </authorList>
    </citation>
    <scope>NUCLEOTIDE SEQUENCE [LARGE SCALE GENOMIC DNA]</scope>
    <source>
        <strain evidence="8 9">F1926</strain>
        <plasmid evidence="8 9">unnamed1</plasmid>
    </source>
</reference>
<evidence type="ECO:0000256" key="2">
    <source>
        <dbReference type="ARBA" id="ARBA00007928"/>
    </source>
</evidence>
<keyword evidence="8" id="KW-0614">Plasmid</keyword>
<geneLocation type="plasmid" evidence="8 9">
    <name>unnamed1</name>
</geneLocation>
<evidence type="ECO:0000256" key="1">
    <source>
        <dbReference type="ARBA" id="ARBA00004651"/>
    </source>
</evidence>
<accession>A0A1B1A7Q7</accession>
<dbReference type="GO" id="GO:0042970">
    <property type="term" value="F:homoserine transmembrane transporter activity"/>
    <property type="evidence" value="ECO:0007669"/>
    <property type="project" value="TreeGrafter"/>
</dbReference>
<evidence type="ECO:0000313" key="8">
    <source>
        <dbReference type="EMBL" id="ANP42581.1"/>
    </source>
</evidence>
<dbReference type="RefSeq" id="WP_005660644.1">
    <property type="nucleotide sequence ID" value="NZ_CP015231.1"/>
</dbReference>
<feature type="transmembrane region" description="Helical" evidence="7">
    <location>
        <begin position="22"/>
        <end position="47"/>
    </location>
</feature>
<dbReference type="Proteomes" id="UP000013243">
    <property type="component" value="Plasmid unnamed1"/>
</dbReference>
<keyword evidence="6 7" id="KW-0472">Membrane</keyword>
<evidence type="ECO:0000256" key="6">
    <source>
        <dbReference type="ARBA" id="ARBA00023136"/>
    </source>
</evidence>
<feature type="transmembrane region" description="Helical" evidence="7">
    <location>
        <begin position="95"/>
        <end position="115"/>
    </location>
</feature>
<keyword evidence="3" id="KW-1003">Cell membrane</keyword>
<feature type="transmembrane region" description="Helical" evidence="7">
    <location>
        <begin position="53"/>
        <end position="75"/>
    </location>
</feature>
<dbReference type="PANTHER" id="PTHR30086">
    <property type="entry name" value="ARGININE EXPORTER PROTEIN ARGO"/>
    <property type="match status" value="1"/>
</dbReference>
<sequence>MTPGPANLNTLRRAVQLGGKRVLPTIFGNALGLALGGAICAAGIGSFVMASGFWWSLFRWLGVAYLAWLGLKLIFRKERLSLTAKAEAPMRAKALFSEAFLLAASNPKALLFYMALFPQILDAERGLAPQAGILILTYCGLSILSLSTYSALAHVLRTRFMTQTRYDRFRQVSGVVLLGFAAKLLAELS</sequence>
<dbReference type="EMBL" id="CP015231">
    <property type="protein sequence ID" value="ANP42581.1"/>
    <property type="molecule type" value="Genomic_DNA"/>
</dbReference>
<comment type="similarity">
    <text evidence="2">Belongs to the Rht family.</text>
</comment>
<keyword evidence="5 7" id="KW-1133">Transmembrane helix</keyword>
<dbReference type="PIRSF" id="PIRSF006324">
    <property type="entry name" value="LeuE"/>
    <property type="match status" value="1"/>
</dbReference>
<evidence type="ECO:0000256" key="4">
    <source>
        <dbReference type="ARBA" id="ARBA00022692"/>
    </source>
</evidence>
<dbReference type="OrthoDB" id="9804822at2"/>
<name>A0A1B1A7Q7_9RHOB</name>
<feature type="transmembrane region" description="Helical" evidence="7">
    <location>
        <begin position="135"/>
        <end position="156"/>
    </location>
</feature>
<evidence type="ECO:0000313" key="9">
    <source>
        <dbReference type="Proteomes" id="UP000013243"/>
    </source>
</evidence>
<keyword evidence="4 7" id="KW-0812">Transmembrane</keyword>
<dbReference type="AlphaFoldDB" id="A0A1B1A7Q7"/>
<evidence type="ECO:0000256" key="7">
    <source>
        <dbReference type="SAM" id="Phobius"/>
    </source>
</evidence>
<comment type="subcellular location">
    <subcellularLocation>
        <location evidence="1">Cell membrane</location>
        <topology evidence="1">Multi-pass membrane protein</topology>
    </subcellularLocation>
</comment>
<evidence type="ECO:0000256" key="3">
    <source>
        <dbReference type="ARBA" id="ARBA00022475"/>
    </source>
</evidence>